<gene>
    <name evidence="2" type="ORF">GCM10017559_25420</name>
</gene>
<dbReference type="Proteomes" id="UP001499930">
    <property type="component" value="Unassembled WGS sequence"/>
</dbReference>
<protein>
    <recommendedName>
        <fullName evidence="4">HTH iclR-type domain-containing protein</fullName>
    </recommendedName>
</protein>
<dbReference type="EMBL" id="BAAAWD010000006">
    <property type="protein sequence ID" value="GAA3002986.1"/>
    <property type="molecule type" value="Genomic_DNA"/>
</dbReference>
<accession>A0ABN3XX74</accession>
<name>A0ABN3XX74_9ACTN</name>
<organism evidence="2 3">
    <name type="scientific">Streptosporangium longisporum</name>
    <dbReference type="NCBI Taxonomy" id="46187"/>
    <lineage>
        <taxon>Bacteria</taxon>
        <taxon>Bacillati</taxon>
        <taxon>Actinomycetota</taxon>
        <taxon>Actinomycetes</taxon>
        <taxon>Streptosporangiales</taxon>
        <taxon>Streptosporangiaceae</taxon>
        <taxon>Streptosporangium</taxon>
    </lineage>
</organism>
<comment type="caution">
    <text evidence="2">The sequence shown here is derived from an EMBL/GenBank/DDBJ whole genome shotgun (WGS) entry which is preliminary data.</text>
</comment>
<sequence length="93" mass="9740">MILLEDASGGARNGPDGPWAPMTARRNLEVGVGCGRKDDAVGHDDLDSRVHDRVALDEIALYAEVLSAVAISERPLTLVELDNALGLSASAVC</sequence>
<reference evidence="2 3" key="1">
    <citation type="journal article" date="2019" name="Int. J. Syst. Evol. Microbiol.">
        <title>The Global Catalogue of Microorganisms (GCM) 10K type strain sequencing project: providing services to taxonomists for standard genome sequencing and annotation.</title>
        <authorList>
            <consortium name="The Broad Institute Genomics Platform"/>
            <consortium name="The Broad Institute Genome Sequencing Center for Infectious Disease"/>
            <person name="Wu L."/>
            <person name="Ma J."/>
        </authorList>
    </citation>
    <scope>NUCLEOTIDE SEQUENCE [LARGE SCALE GENOMIC DNA]</scope>
    <source>
        <strain evidence="2 3">JCM 3106</strain>
    </source>
</reference>
<evidence type="ECO:0008006" key="4">
    <source>
        <dbReference type="Google" id="ProtNLM"/>
    </source>
</evidence>
<evidence type="ECO:0000313" key="3">
    <source>
        <dbReference type="Proteomes" id="UP001499930"/>
    </source>
</evidence>
<keyword evidence="3" id="KW-1185">Reference proteome</keyword>
<evidence type="ECO:0000256" key="1">
    <source>
        <dbReference type="SAM" id="MobiDB-lite"/>
    </source>
</evidence>
<evidence type="ECO:0000313" key="2">
    <source>
        <dbReference type="EMBL" id="GAA3002986.1"/>
    </source>
</evidence>
<feature type="region of interest" description="Disordered" evidence="1">
    <location>
        <begin position="1"/>
        <end position="22"/>
    </location>
</feature>
<proteinExistence type="predicted"/>